<dbReference type="AlphaFoldDB" id="A0A4S8IGG6"/>
<feature type="compositionally biased region" description="Polar residues" evidence="1">
    <location>
        <begin position="74"/>
        <end position="87"/>
    </location>
</feature>
<evidence type="ECO:0000313" key="2">
    <source>
        <dbReference type="EMBL" id="THU47331.1"/>
    </source>
</evidence>
<keyword evidence="3" id="KW-1185">Reference proteome</keyword>
<gene>
    <name evidence="2" type="ORF">C4D60_Mb09t14360</name>
</gene>
<sequence length="159" mass="18032">MRIRKRPNPFPPPLFPDPSVHFQPADGEDGRKDSNGGDRGRGRERLHSDADLEIDNLNRRPLQVPPTSEPRRMSNGSSRKATVSARRTNLGRVPVLRKKAKEEDGMVDTSNRWDAEVNSNSRSVNICPHKMEVKRIPSIFASTMHARLTHYDNPTTIFI</sequence>
<dbReference type="Proteomes" id="UP000317650">
    <property type="component" value="Chromosome 9"/>
</dbReference>
<dbReference type="EMBL" id="PYDT01000010">
    <property type="protein sequence ID" value="THU47331.1"/>
    <property type="molecule type" value="Genomic_DNA"/>
</dbReference>
<comment type="caution">
    <text evidence="2">The sequence shown here is derived from an EMBL/GenBank/DDBJ whole genome shotgun (WGS) entry which is preliminary data.</text>
</comment>
<evidence type="ECO:0000313" key="3">
    <source>
        <dbReference type="Proteomes" id="UP000317650"/>
    </source>
</evidence>
<protein>
    <submittedName>
        <fullName evidence="2">Uncharacterized protein</fullName>
    </submittedName>
</protein>
<reference evidence="2 3" key="1">
    <citation type="journal article" date="2019" name="Nat. Plants">
        <title>Genome sequencing of Musa balbisiana reveals subgenome evolution and function divergence in polyploid bananas.</title>
        <authorList>
            <person name="Yao X."/>
        </authorList>
    </citation>
    <scope>NUCLEOTIDE SEQUENCE [LARGE SCALE GENOMIC DNA]</scope>
    <source>
        <strain evidence="3">cv. DH-PKW</strain>
        <tissue evidence="2">Leaves</tissue>
    </source>
</reference>
<feature type="region of interest" description="Disordered" evidence="1">
    <location>
        <begin position="1"/>
        <end position="107"/>
    </location>
</feature>
<evidence type="ECO:0000256" key="1">
    <source>
        <dbReference type="SAM" id="MobiDB-lite"/>
    </source>
</evidence>
<organism evidence="2 3">
    <name type="scientific">Musa balbisiana</name>
    <name type="common">Banana</name>
    <dbReference type="NCBI Taxonomy" id="52838"/>
    <lineage>
        <taxon>Eukaryota</taxon>
        <taxon>Viridiplantae</taxon>
        <taxon>Streptophyta</taxon>
        <taxon>Embryophyta</taxon>
        <taxon>Tracheophyta</taxon>
        <taxon>Spermatophyta</taxon>
        <taxon>Magnoliopsida</taxon>
        <taxon>Liliopsida</taxon>
        <taxon>Zingiberales</taxon>
        <taxon>Musaceae</taxon>
        <taxon>Musa</taxon>
    </lineage>
</organism>
<feature type="compositionally biased region" description="Basic and acidic residues" evidence="1">
    <location>
        <begin position="28"/>
        <end position="50"/>
    </location>
</feature>
<accession>A0A4S8IGG6</accession>
<proteinExistence type="predicted"/>
<name>A0A4S8IGG6_MUSBA</name>